<dbReference type="PANTHER" id="PTHR12558">
    <property type="entry name" value="CELL DIVISION CYCLE 16,23,27"/>
    <property type="match status" value="1"/>
</dbReference>
<keyword evidence="1" id="KW-0802">TPR repeat</keyword>
<dbReference type="Proteomes" id="UP000198853">
    <property type="component" value="Unassembled WGS sequence"/>
</dbReference>
<dbReference type="Pfam" id="PF13429">
    <property type="entry name" value="TPR_15"/>
    <property type="match status" value="1"/>
</dbReference>
<accession>A0A1G8JBM3</accession>
<gene>
    <name evidence="2" type="ORF">SAMN04488123_101141</name>
</gene>
<feature type="repeat" description="TPR" evidence="1">
    <location>
        <begin position="398"/>
        <end position="431"/>
    </location>
</feature>
<reference evidence="2 3" key="1">
    <citation type="submission" date="2016-10" db="EMBL/GenBank/DDBJ databases">
        <authorList>
            <person name="de Groot N.N."/>
        </authorList>
    </citation>
    <scope>NUCLEOTIDE SEQUENCE [LARGE SCALE GENOMIC DNA]</scope>
    <source>
        <strain evidence="2 3">DSM 21771</strain>
    </source>
</reference>
<name>A0A1G8JBM3_9BACI</name>
<proteinExistence type="predicted"/>
<dbReference type="InterPro" id="IPR019734">
    <property type="entry name" value="TPR_rpt"/>
</dbReference>
<evidence type="ECO:0000313" key="3">
    <source>
        <dbReference type="Proteomes" id="UP000198853"/>
    </source>
</evidence>
<dbReference type="PROSITE" id="PS50005">
    <property type="entry name" value="TPR"/>
    <property type="match status" value="2"/>
</dbReference>
<feature type="repeat" description="TPR" evidence="1">
    <location>
        <begin position="296"/>
        <end position="329"/>
    </location>
</feature>
<dbReference type="SMART" id="SM00028">
    <property type="entry name" value="TPR"/>
    <property type="match status" value="7"/>
</dbReference>
<dbReference type="OrthoDB" id="2080803at2"/>
<organism evidence="2 3">
    <name type="scientific">Natribacillus halophilus</name>
    <dbReference type="NCBI Taxonomy" id="549003"/>
    <lineage>
        <taxon>Bacteria</taxon>
        <taxon>Bacillati</taxon>
        <taxon>Bacillota</taxon>
        <taxon>Bacilli</taxon>
        <taxon>Bacillales</taxon>
        <taxon>Bacillaceae</taxon>
        <taxon>Natribacillus</taxon>
    </lineage>
</organism>
<sequence length="446" mass="50048">MSVICYTKEGLAPQRAYLKERKMFVRTDVEQAIDLIERGDVQSGLQRLNTIETNADDEQLFELATAYQSLGHPQEVLRLVDQLLATYPLEGSLLTLKAEAAIDLDREEDAIDVLETIAVNDEAFLEAQMLLADLYHIQGLEEVAERKLFLALEQAPDEPVLLAGIGSYYVEQGNYQSAIPYLKQALQQGFAAEDTNLSLLLAEAYSNTGAFETAVSYYEEALAEQEEPRALFGYGFTALQLGDMKTATEQLESLQAMDPEYTSLYAPLIEAYEADHQYENALKTAKAGLSVDAHNEHLYAEAGRLQQTLGQREEAEQSFAQALAYHPGNMAASAGLLRMYAEDERVEDLQTLIGQLRETGEEDPLLTYYEGKAYYLNDEVEEALPIYERITAYLETDGEALEEYGQLLLENGRREDALAILTRAMQLQPDNHELAMFVEELQSREQ</sequence>
<dbReference type="Pfam" id="PF13432">
    <property type="entry name" value="TPR_16"/>
    <property type="match status" value="1"/>
</dbReference>
<keyword evidence="3" id="KW-1185">Reference proteome</keyword>
<dbReference type="AlphaFoldDB" id="A0A1G8JBM3"/>
<dbReference type="SUPFAM" id="SSF48452">
    <property type="entry name" value="TPR-like"/>
    <property type="match status" value="2"/>
</dbReference>
<dbReference type="PANTHER" id="PTHR12558:SF13">
    <property type="entry name" value="CELL DIVISION CYCLE PROTEIN 27 HOMOLOG"/>
    <property type="match status" value="1"/>
</dbReference>
<evidence type="ECO:0000256" key="1">
    <source>
        <dbReference type="PROSITE-ProRule" id="PRU00339"/>
    </source>
</evidence>
<dbReference type="EMBL" id="FNEN01000001">
    <property type="protein sequence ID" value="SDI28491.1"/>
    <property type="molecule type" value="Genomic_DNA"/>
</dbReference>
<protein>
    <submittedName>
        <fullName evidence="2">Flp pilus assembly protein TadD, contains TPR repeats</fullName>
    </submittedName>
</protein>
<dbReference type="Pfam" id="PF14559">
    <property type="entry name" value="TPR_19"/>
    <property type="match status" value="1"/>
</dbReference>
<dbReference type="InterPro" id="IPR011990">
    <property type="entry name" value="TPR-like_helical_dom_sf"/>
</dbReference>
<evidence type="ECO:0000313" key="2">
    <source>
        <dbReference type="EMBL" id="SDI28491.1"/>
    </source>
</evidence>
<dbReference type="Gene3D" id="1.25.40.10">
    <property type="entry name" value="Tetratricopeptide repeat domain"/>
    <property type="match status" value="2"/>
</dbReference>